<dbReference type="EC" id="3.6.1.55" evidence="11"/>
<dbReference type="PANTHER" id="PTHR47707:SF1">
    <property type="entry name" value="NUDIX HYDROLASE FAMILY PROTEIN"/>
    <property type="match status" value="1"/>
</dbReference>
<reference evidence="14 15" key="1">
    <citation type="submission" date="2019-01" db="EMBL/GenBank/DDBJ databases">
        <title>Ktedonosporobacter rubrisoli SCAWS-G2.</title>
        <authorList>
            <person name="Huang Y."/>
            <person name="Yan B."/>
        </authorList>
    </citation>
    <scope>NUCLEOTIDE SEQUENCE [LARGE SCALE GENOMIC DNA]</scope>
    <source>
        <strain evidence="14 15">SCAWS-G2</strain>
    </source>
</reference>
<evidence type="ECO:0000256" key="3">
    <source>
        <dbReference type="ARBA" id="ARBA00022457"/>
    </source>
</evidence>
<feature type="domain" description="Nudix hydrolase" evidence="13">
    <location>
        <begin position="31"/>
        <end position="157"/>
    </location>
</feature>
<dbReference type="InterPro" id="IPR020084">
    <property type="entry name" value="NUDIX_hydrolase_CS"/>
</dbReference>
<protein>
    <recommendedName>
        <fullName evidence="11">8-oxo-dGTP diphosphatase</fullName>
        <ecNumber evidence="11">3.6.1.55</ecNumber>
    </recommendedName>
</protein>
<proteinExistence type="inferred from homology"/>
<evidence type="ECO:0000256" key="10">
    <source>
        <dbReference type="ARBA" id="ARBA00035861"/>
    </source>
</evidence>
<dbReference type="KEGG" id="kbs:EPA93_02675"/>
<evidence type="ECO:0000256" key="12">
    <source>
        <dbReference type="RuleBase" id="RU003476"/>
    </source>
</evidence>
<evidence type="ECO:0000256" key="2">
    <source>
        <dbReference type="ARBA" id="ARBA00005582"/>
    </source>
</evidence>
<evidence type="ECO:0000256" key="8">
    <source>
        <dbReference type="ARBA" id="ARBA00022842"/>
    </source>
</evidence>
<keyword evidence="5" id="KW-0479">Metal-binding</keyword>
<dbReference type="PRINTS" id="PR00502">
    <property type="entry name" value="NUDIXFAMILY"/>
</dbReference>
<evidence type="ECO:0000256" key="6">
    <source>
        <dbReference type="ARBA" id="ARBA00022763"/>
    </source>
</evidence>
<dbReference type="InterPro" id="IPR000086">
    <property type="entry name" value="NUDIX_hydrolase_dom"/>
</dbReference>
<comment type="catalytic activity">
    <reaction evidence="10">
        <text>8-oxo-dGTP + H2O = 8-oxo-dGMP + diphosphate + H(+)</text>
        <dbReference type="Rhea" id="RHEA:31575"/>
        <dbReference type="ChEBI" id="CHEBI:15377"/>
        <dbReference type="ChEBI" id="CHEBI:15378"/>
        <dbReference type="ChEBI" id="CHEBI:33019"/>
        <dbReference type="ChEBI" id="CHEBI:63224"/>
        <dbReference type="ChEBI" id="CHEBI:77896"/>
        <dbReference type="EC" id="3.6.1.55"/>
    </reaction>
</comment>
<dbReference type="GO" id="GO:0008413">
    <property type="term" value="F:8-oxo-7,8-dihydroguanosine triphosphate pyrophosphatase activity"/>
    <property type="evidence" value="ECO:0007669"/>
    <property type="project" value="TreeGrafter"/>
</dbReference>
<dbReference type="OrthoDB" id="9800186at2"/>
<dbReference type="InterPro" id="IPR015797">
    <property type="entry name" value="NUDIX_hydrolase-like_dom_sf"/>
</dbReference>
<keyword evidence="6" id="KW-0227">DNA damage</keyword>
<dbReference type="Pfam" id="PF00293">
    <property type="entry name" value="NUDIX"/>
    <property type="match status" value="1"/>
</dbReference>
<dbReference type="PROSITE" id="PS51462">
    <property type="entry name" value="NUDIX"/>
    <property type="match status" value="1"/>
</dbReference>
<dbReference type="EMBL" id="CP035758">
    <property type="protein sequence ID" value="QBD74952.1"/>
    <property type="molecule type" value="Genomic_DNA"/>
</dbReference>
<dbReference type="InterPro" id="IPR020476">
    <property type="entry name" value="Nudix_hydrolase"/>
</dbReference>
<gene>
    <name evidence="14" type="ORF">EPA93_02675</name>
</gene>
<keyword evidence="9" id="KW-0234">DNA repair</keyword>
<evidence type="ECO:0000256" key="9">
    <source>
        <dbReference type="ARBA" id="ARBA00023204"/>
    </source>
</evidence>
<dbReference type="GO" id="GO:0006260">
    <property type="term" value="P:DNA replication"/>
    <property type="evidence" value="ECO:0007669"/>
    <property type="project" value="UniProtKB-KW"/>
</dbReference>
<evidence type="ECO:0000256" key="11">
    <source>
        <dbReference type="ARBA" id="ARBA00038905"/>
    </source>
</evidence>
<dbReference type="AlphaFoldDB" id="A0A4P6JJ63"/>
<dbReference type="CDD" id="cd18882">
    <property type="entry name" value="NUDIX_Hydrolase"/>
    <property type="match status" value="1"/>
</dbReference>
<keyword evidence="7 12" id="KW-0378">Hydrolase</keyword>
<keyword evidence="15" id="KW-1185">Reference proteome</keyword>
<dbReference type="GO" id="GO:0044715">
    <property type="term" value="F:8-oxo-dGDP phosphatase activity"/>
    <property type="evidence" value="ECO:0007669"/>
    <property type="project" value="TreeGrafter"/>
</dbReference>
<evidence type="ECO:0000259" key="13">
    <source>
        <dbReference type="PROSITE" id="PS51462"/>
    </source>
</evidence>
<dbReference type="GO" id="GO:0044716">
    <property type="term" value="F:8-oxo-GDP phosphatase activity"/>
    <property type="evidence" value="ECO:0007669"/>
    <property type="project" value="TreeGrafter"/>
</dbReference>
<keyword evidence="3" id="KW-0515">Mutator protein</keyword>
<dbReference type="GO" id="GO:0006281">
    <property type="term" value="P:DNA repair"/>
    <property type="evidence" value="ECO:0007669"/>
    <property type="project" value="UniProtKB-KW"/>
</dbReference>
<evidence type="ECO:0000256" key="7">
    <source>
        <dbReference type="ARBA" id="ARBA00022801"/>
    </source>
</evidence>
<name>A0A4P6JJ63_KTERU</name>
<keyword evidence="4" id="KW-0235">DNA replication</keyword>
<evidence type="ECO:0000313" key="15">
    <source>
        <dbReference type="Proteomes" id="UP000290365"/>
    </source>
</evidence>
<dbReference type="PANTHER" id="PTHR47707">
    <property type="entry name" value="8-OXO-DGTP DIPHOSPHATASE"/>
    <property type="match status" value="1"/>
</dbReference>
<dbReference type="InterPro" id="IPR047127">
    <property type="entry name" value="MutT-like"/>
</dbReference>
<evidence type="ECO:0000256" key="4">
    <source>
        <dbReference type="ARBA" id="ARBA00022705"/>
    </source>
</evidence>
<evidence type="ECO:0000256" key="5">
    <source>
        <dbReference type="ARBA" id="ARBA00022723"/>
    </source>
</evidence>
<dbReference type="SUPFAM" id="SSF55811">
    <property type="entry name" value="Nudix"/>
    <property type="match status" value="1"/>
</dbReference>
<evidence type="ECO:0000256" key="1">
    <source>
        <dbReference type="ARBA" id="ARBA00001946"/>
    </source>
</evidence>
<comment type="cofactor">
    <cofactor evidence="1">
        <name>Mg(2+)</name>
        <dbReference type="ChEBI" id="CHEBI:18420"/>
    </cofactor>
</comment>
<sequence>MMLSQRSLKPHLIKLEEMFSSSPIMEQDEYMRIHGTNIILLNKHRAVLLQLRDDKSTIPYPNMWALPGGHIQEPETPQECILREIREELGLELKYVSLFTEAERSYGKEHTYWAYVDISLKDITLSERQAVQWFTRNEIKKMQLIYEDNRIIEDFFTYGPFEIK</sequence>
<dbReference type="GO" id="GO:0046872">
    <property type="term" value="F:metal ion binding"/>
    <property type="evidence" value="ECO:0007669"/>
    <property type="project" value="UniProtKB-KW"/>
</dbReference>
<evidence type="ECO:0000313" key="14">
    <source>
        <dbReference type="EMBL" id="QBD74952.1"/>
    </source>
</evidence>
<comment type="similarity">
    <text evidence="2 12">Belongs to the Nudix hydrolase family.</text>
</comment>
<dbReference type="PROSITE" id="PS00893">
    <property type="entry name" value="NUDIX_BOX"/>
    <property type="match status" value="1"/>
</dbReference>
<keyword evidence="8" id="KW-0460">Magnesium</keyword>
<dbReference type="Gene3D" id="3.90.79.10">
    <property type="entry name" value="Nucleoside Triphosphate Pyrophosphohydrolase"/>
    <property type="match status" value="1"/>
</dbReference>
<dbReference type="Proteomes" id="UP000290365">
    <property type="component" value="Chromosome"/>
</dbReference>
<accession>A0A4P6JJ63</accession>
<dbReference type="GO" id="GO:0035539">
    <property type="term" value="F:8-oxo-7,8-dihydrodeoxyguanosine triphosphate pyrophosphatase activity"/>
    <property type="evidence" value="ECO:0007669"/>
    <property type="project" value="UniProtKB-EC"/>
</dbReference>
<organism evidence="14 15">
    <name type="scientific">Ktedonosporobacter rubrisoli</name>
    <dbReference type="NCBI Taxonomy" id="2509675"/>
    <lineage>
        <taxon>Bacteria</taxon>
        <taxon>Bacillati</taxon>
        <taxon>Chloroflexota</taxon>
        <taxon>Ktedonobacteria</taxon>
        <taxon>Ktedonobacterales</taxon>
        <taxon>Ktedonosporobacteraceae</taxon>
        <taxon>Ktedonosporobacter</taxon>
    </lineage>
</organism>